<evidence type="ECO:0000313" key="3">
    <source>
        <dbReference type="Proteomes" id="UP000649617"/>
    </source>
</evidence>
<keyword evidence="3" id="KW-1185">Reference proteome</keyword>
<evidence type="ECO:0000313" key="2">
    <source>
        <dbReference type="EMBL" id="CAE7572301.1"/>
    </source>
</evidence>
<dbReference type="EMBL" id="CAJNIZ010037635">
    <property type="protein sequence ID" value="CAE7572301.1"/>
    <property type="molecule type" value="Genomic_DNA"/>
</dbReference>
<dbReference type="AlphaFoldDB" id="A0A812UF64"/>
<feature type="region of interest" description="Disordered" evidence="1">
    <location>
        <begin position="84"/>
        <end position="104"/>
    </location>
</feature>
<gene>
    <name evidence="2" type="ORF">SPIL2461_LOCUS15412</name>
</gene>
<feature type="non-terminal residue" evidence="2">
    <location>
        <position position="1"/>
    </location>
</feature>
<organism evidence="2 3">
    <name type="scientific">Symbiodinium pilosum</name>
    <name type="common">Dinoflagellate</name>
    <dbReference type="NCBI Taxonomy" id="2952"/>
    <lineage>
        <taxon>Eukaryota</taxon>
        <taxon>Sar</taxon>
        <taxon>Alveolata</taxon>
        <taxon>Dinophyceae</taxon>
        <taxon>Suessiales</taxon>
        <taxon>Symbiodiniaceae</taxon>
        <taxon>Symbiodinium</taxon>
    </lineage>
</organism>
<protein>
    <submittedName>
        <fullName evidence="2">Uncharacterized protein</fullName>
    </submittedName>
</protein>
<dbReference type="Proteomes" id="UP000649617">
    <property type="component" value="Unassembled WGS sequence"/>
</dbReference>
<accession>A0A812UF64</accession>
<evidence type="ECO:0000256" key="1">
    <source>
        <dbReference type="SAM" id="MobiDB-lite"/>
    </source>
</evidence>
<name>A0A812UF64_SYMPI</name>
<comment type="caution">
    <text evidence="2">The sequence shown here is derived from an EMBL/GenBank/DDBJ whole genome shotgun (WGS) entry which is preliminary data.</text>
</comment>
<sequence length="234" mass="26902">PNLLHYKTIQEIELQREIEETAKQISSQLVRSKGGLSEQCQALVNASTKRLSDGESGDVVDGEFRSSLQAILESFDKKAKAELEKAMQSRRSKLPEAQKEEARRKLTTPIEYQGELARYTWSLCLADATDRDQLRALKVHFKSTIEHLWEAEASQSIAEEQARQMFEREWASFEEDCQGRLSRTRRSKKQLSEEVCMVFNHVLRQHRYGDQSLHVLELVPAAVLLNSPPFDWSP</sequence>
<dbReference type="OrthoDB" id="310103at2759"/>
<feature type="non-terminal residue" evidence="2">
    <location>
        <position position="234"/>
    </location>
</feature>
<reference evidence="2" key="1">
    <citation type="submission" date="2021-02" db="EMBL/GenBank/DDBJ databases">
        <authorList>
            <person name="Dougan E. K."/>
            <person name="Rhodes N."/>
            <person name="Thang M."/>
            <person name="Chan C."/>
        </authorList>
    </citation>
    <scope>NUCLEOTIDE SEQUENCE</scope>
</reference>
<proteinExistence type="predicted"/>